<comment type="caution">
    <text evidence="9">The sequence shown here is derived from an EMBL/GenBank/DDBJ whole genome shotgun (WGS) entry which is preliminary data.</text>
</comment>
<feature type="binding site" evidence="5 7">
    <location>
        <position position="134"/>
    </location>
    <ligand>
        <name>substrate</name>
    </ligand>
</feature>
<dbReference type="Proteomes" id="UP001249020">
    <property type="component" value="Unassembled WGS sequence"/>
</dbReference>
<dbReference type="InterPro" id="IPR020622">
    <property type="entry name" value="Ala_racemase_pyridoxalP-BS"/>
</dbReference>
<dbReference type="PROSITE" id="PS00395">
    <property type="entry name" value="ALANINE_RACEMASE"/>
    <property type="match status" value="1"/>
</dbReference>
<dbReference type="Pfam" id="PF01168">
    <property type="entry name" value="Ala_racemase_N"/>
    <property type="match status" value="1"/>
</dbReference>
<keyword evidence="3 5" id="KW-0663">Pyridoxal phosphate</keyword>
<dbReference type="SUPFAM" id="SSF51419">
    <property type="entry name" value="PLP-binding barrel"/>
    <property type="match status" value="1"/>
</dbReference>
<dbReference type="GO" id="GO:0005829">
    <property type="term" value="C:cytosol"/>
    <property type="evidence" value="ECO:0007669"/>
    <property type="project" value="TreeGrafter"/>
</dbReference>
<keyword evidence="4 5" id="KW-0413">Isomerase</keyword>
<feature type="active site" description="Proton acceptor; specific for L-alanine" evidence="5">
    <location>
        <position position="256"/>
    </location>
</feature>
<dbReference type="InterPro" id="IPR029066">
    <property type="entry name" value="PLP-binding_barrel"/>
</dbReference>
<evidence type="ECO:0000256" key="7">
    <source>
        <dbReference type="PIRSR" id="PIRSR600821-52"/>
    </source>
</evidence>
<dbReference type="GO" id="GO:0008784">
    <property type="term" value="F:alanine racemase activity"/>
    <property type="evidence" value="ECO:0007669"/>
    <property type="project" value="UniProtKB-UniRule"/>
</dbReference>
<accession>A0AAW8R5T5</accession>
<dbReference type="Gene3D" id="3.20.20.10">
    <property type="entry name" value="Alanine racemase"/>
    <property type="match status" value="1"/>
</dbReference>
<comment type="cofactor">
    <cofactor evidence="2 5 6">
        <name>pyridoxal 5'-phosphate</name>
        <dbReference type="ChEBI" id="CHEBI:597326"/>
    </cofactor>
</comment>
<feature type="domain" description="Alanine racemase C-terminal" evidence="8">
    <location>
        <begin position="235"/>
        <end position="359"/>
    </location>
</feature>
<dbReference type="PANTHER" id="PTHR30511:SF0">
    <property type="entry name" value="ALANINE RACEMASE, CATABOLIC-RELATED"/>
    <property type="match status" value="1"/>
</dbReference>
<dbReference type="PANTHER" id="PTHR30511">
    <property type="entry name" value="ALANINE RACEMASE"/>
    <property type="match status" value="1"/>
</dbReference>
<organism evidence="9 10">
    <name type="scientific">Brumicola blandensis</name>
    <dbReference type="NCBI Taxonomy" id="3075611"/>
    <lineage>
        <taxon>Bacteria</taxon>
        <taxon>Pseudomonadati</taxon>
        <taxon>Pseudomonadota</taxon>
        <taxon>Gammaproteobacteria</taxon>
        <taxon>Alteromonadales</taxon>
        <taxon>Alteromonadaceae</taxon>
        <taxon>Brumicola</taxon>
    </lineage>
</organism>
<feature type="modified residue" description="N6-(pyridoxal phosphate)lysine" evidence="5 6">
    <location>
        <position position="35"/>
    </location>
</feature>
<dbReference type="NCBIfam" id="TIGR00492">
    <property type="entry name" value="alr"/>
    <property type="match status" value="1"/>
</dbReference>
<comment type="function">
    <text evidence="5">Catalyzes the interconversion of L-alanine and D-alanine. May also act on other amino acids.</text>
</comment>
<feature type="binding site" evidence="5 7">
    <location>
        <position position="304"/>
    </location>
    <ligand>
        <name>substrate</name>
    </ligand>
</feature>
<evidence type="ECO:0000256" key="1">
    <source>
        <dbReference type="ARBA" id="ARBA00000316"/>
    </source>
</evidence>
<dbReference type="FunFam" id="3.20.20.10:FF:000002">
    <property type="entry name" value="Alanine racemase"/>
    <property type="match status" value="1"/>
</dbReference>
<evidence type="ECO:0000256" key="6">
    <source>
        <dbReference type="PIRSR" id="PIRSR600821-50"/>
    </source>
</evidence>
<proteinExistence type="inferred from homology"/>
<gene>
    <name evidence="9" type="primary">alr</name>
    <name evidence="9" type="ORF">RM544_08375</name>
</gene>
<dbReference type="Gene3D" id="2.40.37.10">
    <property type="entry name" value="Lyase, Ornithine Decarboxylase, Chain A, domain 1"/>
    <property type="match status" value="1"/>
</dbReference>
<comment type="similarity">
    <text evidence="5">Belongs to the alanine racemase family.</text>
</comment>
<evidence type="ECO:0000256" key="3">
    <source>
        <dbReference type="ARBA" id="ARBA00022898"/>
    </source>
</evidence>
<evidence type="ECO:0000256" key="4">
    <source>
        <dbReference type="ARBA" id="ARBA00023235"/>
    </source>
</evidence>
<evidence type="ECO:0000313" key="10">
    <source>
        <dbReference type="Proteomes" id="UP001249020"/>
    </source>
</evidence>
<dbReference type="SUPFAM" id="SSF50621">
    <property type="entry name" value="Alanine racemase C-terminal domain-like"/>
    <property type="match status" value="1"/>
</dbReference>
<dbReference type="InterPro" id="IPR001608">
    <property type="entry name" value="Ala_racemase_N"/>
</dbReference>
<protein>
    <recommendedName>
        <fullName evidence="5">Alanine racemase</fullName>
        <ecNumber evidence="5">5.1.1.1</ecNumber>
    </recommendedName>
</protein>
<name>A0AAW8R5T5_9ALTE</name>
<dbReference type="InterPro" id="IPR011079">
    <property type="entry name" value="Ala_racemase_C"/>
</dbReference>
<dbReference type="PRINTS" id="PR00992">
    <property type="entry name" value="ALARACEMASE"/>
</dbReference>
<evidence type="ECO:0000259" key="8">
    <source>
        <dbReference type="SMART" id="SM01005"/>
    </source>
</evidence>
<dbReference type="GO" id="GO:0030632">
    <property type="term" value="P:D-alanine biosynthetic process"/>
    <property type="evidence" value="ECO:0007669"/>
    <property type="project" value="UniProtKB-UniRule"/>
</dbReference>
<dbReference type="GO" id="GO:0030170">
    <property type="term" value="F:pyridoxal phosphate binding"/>
    <property type="evidence" value="ECO:0007669"/>
    <property type="project" value="UniProtKB-UniRule"/>
</dbReference>
<dbReference type="Pfam" id="PF00842">
    <property type="entry name" value="Ala_racemase_C"/>
    <property type="match status" value="1"/>
</dbReference>
<feature type="active site" description="Proton acceptor; specific for D-alanine" evidence="5">
    <location>
        <position position="35"/>
    </location>
</feature>
<evidence type="ECO:0000256" key="2">
    <source>
        <dbReference type="ARBA" id="ARBA00001933"/>
    </source>
</evidence>
<sequence>MARYTHARINLDALRYNFTSMSELAPASKQVVVIKANAYGNGAIEVARCLQSEVDLFAVAFLDEVYELREAGITTPILVLQGPHQEQECELSSVLNVVWMLHLERQINWINKRIENREIKANQHWVKFDTGMHRLGLDPSEYDHLAESYPYVFTEDAVIATHLARADEPECENAQDVVNAFLLSMQDKHQNLSIANSAANISLPSAAAVYNRMGISLYGSSPFEKEQVSPDLKPVMTLKSEVIALRDLAAGESVGYGATWTASKPSTIATVAIGYADGYPRHAPIGTPALFNGKKAFLVGRVSMDMLTFDVSGLDDIDIGTEVELWGENLPINEVAAKIGTIGYELMTRVSARVPRKYD</sequence>
<dbReference type="EC" id="5.1.1.1" evidence="5"/>
<reference evidence="9 10" key="1">
    <citation type="submission" date="2023-09" db="EMBL/GenBank/DDBJ databases">
        <authorList>
            <person name="Rey-Velasco X."/>
        </authorList>
    </citation>
    <scope>NUCLEOTIDE SEQUENCE [LARGE SCALE GENOMIC DNA]</scope>
    <source>
        <strain evidence="9 10">W409</strain>
    </source>
</reference>
<evidence type="ECO:0000313" key="9">
    <source>
        <dbReference type="EMBL" id="MDT0582553.1"/>
    </source>
</evidence>
<evidence type="ECO:0000256" key="5">
    <source>
        <dbReference type="HAMAP-Rule" id="MF_01201"/>
    </source>
</evidence>
<dbReference type="EMBL" id="JAVRIE010000002">
    <property type="protein sequence ID" value="MDT0582553.1"/>
    <property type="molecule type" value="Genomic_DNA"/>
</dbReference>
<dbReference type="SMART" id="SM01005">
    <property type="entry name" value="Ala_racemase_C"/>
    <property type="match status" value="1"/>
</dbReference>
<dbReference type="InterPro" id="IPR000821">
    <property type="entry name" value="Ala_racemase"/>
</dbReference>
<keyword evidence="10" id="KW-1185">Reference proteome</keyword>
<dbReference type="AlphaFoldDB" id="A0AAW8R5T5"/>
<dbReference type="HAMAP" id="MF_01201">
    <property type="entry name" value="Ala_racemase"/>
    <property type="match status" value="1"/>
</dbReference>
<comment type="catalytic activity">
    <reaction evidence="1 5">
        <text>L-alanine = D-alanine</text>
        <dbReference type="Rhea" id="RHEA:20249"/>
        <dbReference type="ChEBI" id="CHEBI:57416"/>
        <dbReference type="ChEBI" id="CHEBI:57972"/>
        <dbReference type="EC" id="5.1.1.1"/>
    </reaction>
</comment>
<dbReference type="RefSeq" id="WP_311361309.1">
    <property type="nucleotide sequence ID" value="NZ_JAVRIE010000002.1"/>
</dbReference>
<dbReference type="InterPro" id="IPR009006">
    <property type="entry name" value="Ala_racemase/Decarboxylase_C"/>
</dbReference>
<comment type="pathway">
    <text evidence="5">Amino-acid biosynthesis; D-alanine biosynthesis; D-alanine from L-alanine: step 1/1.</text>
</comment>